<dbReference type="InterPro" id="IPR001547">
    <property type="entry name" value="Glyco_hydro_5"/>
</dbReference>
<dbReference type="PROSITE" id="PS51175">
    <property type="entry name" value="CBM6"/>
    <property type="match status" value="1"/>
</dbReference>
<evidence type="ECO:0000256" key="1">
    <source>
        <dbReference type="ARBA" id="ARBA00022729"/>
    </source>
</evidence>
<dbReference type="Pfam" id="PF00150">
    <property type="entry name" value="Cellulase"/>
    <property type="match status" value="1"/>
</dbReference>
<dbReference type="GO" id="GO:0009251">
    <property type="term" value="P:glucan catabolic process"/>
    <property type="evidence" value="ECO:0007669"/>
    <property type="project" value="TreeGrafter"/>
</dbReference>
<dbReference type="SUPFAM" id="SSF49785">
    <property type="entry name" value="Galactose-binding domain-like"/>
    <property type="match status" value="1"/>
</dbReference>
<dbReference type="Gene3D" id="2.80.10.50">
    <property type="match status" value="1"/>
</dbReference>
<dbReference type="InterPro" id="IPR006584">
    <property type="entry name" value="Cellulose-bd_IV"/>
</dbReference>
<accession>A0A0G3BIZ6</accession>
<dbReference type="PATRIC" id="fig|413882.6.peg.682"/>
<evidence type="ECO:0000256" key="4">
    <source>
        <dbReference type="SAM" id="SignalP"/>
    </source>
</evidence>
<protein>
    <recommendedName>
        <fullName evidence="5">CBM6 domain-containing protein</fullName>
    </recommendedName>
</protein>
<evidence type="ECO:0000259" key="5">
    <source>
        <dbReference type="PROSITE" id="PS51175"/>
    </source>
</evidence>
<dbReference type="PROSITE" id="PS50231">
    <property type="entry name" value="RICIN_B_LECTIN"/>
    <property type="match status" value="1"/>
</dbReference>
<dbReference type="Gene3D" id="3.20.20.80">
    <property type="entry name" value="Glycosidases"/>
    <property type="match status" value="1"/>
</dbReference>
<dbReference type="CDD" id="cd04080">
    <property type="entry name" value="CBM6_cellulase-like"/>
    <property type="match status" value="1"/>
</dbReference>
<dbReference type="InterPro" id="IPR035992">
    <property type="entry name" value="Ricin_B-like_lectins"/>
</dbReference>
<dbReference type="KEGG" id="pbh:AAW51_0645"/>
<evidence type="ECO:0000256" key="2">
    <source>
        <dbReference type="ARBA" id="ARBA00022801"/>
    </source>
</evidence>
<dbReference type="Proteomes" id="UP000035352">
    <property type="component" value="Chromosome"/>
</dbReference>
<dbReference type="PANTHER" id="PTHR31297">
    <property type="entry name" value="GLUCAN ENDO-1,6-BETA-GLUCOSIDASE B"/>
    <property type="match status" value="1"/>
</dbReference>
<sequence>MSSCKKAAPTPRALLLMLSMSAGLAALGGCGGGSGDAATAPAATVGEPAAGEPGERAEALALAGPGRYELKSAHSGLCLQVAGASTADGAKIQQATCSGSAAQRFDLVADAGGTWRLVNVHSGKSLDVTDVSTANGALLQQWTTAATDNQRFTLTPQGDGYQLVARHSGKCVDVRDWSTAVGGAIQQWACAPTANQRWSLTPVQSIPGTGLPALRQDGRFWADAQGRRVQLRGVNIGNWLQLEFWMMHFDGDVPDQCTLENKLTARFGFEEKERLMQVFRDHWMTGRDWDLIKEHGFNVVRVPFWFNLIEDERRPYTLRPDAWKYLDRAVDEAEKRGMYTILDLHGAVGSQGWEHHSGCAGRNQYWGNAEYRNRTRWLWQQIAQRYRDRGAVAGYGLLNEPWGTTPENLANVVTDLYRAVREIDANHVVILPGHSAGIDAYGTPASRGMRNVAFEMHFYPGFFGWGQPTYATHNDWLFCGASGTGGVCEWDRRLTALDTPFLIGEFQPWTAVGAVAGPLTGLTYDVYNQRGWAATAWSYKTVSRSGQGGDGSTGWPWGLVTNSSNGGAVPDLDIDTASAAQIEALFRSFGTQPLIRNEAVKAALTSRLTVPGKLEAERFTSMSGVQTEVTSDAGGGLNVGWLDAGDSLRYSVNVPSAGAYTVAFRVASAYGGGRLVLRSGTRDVATVQVPGTGGWQTWTTVATTVQLPAGAQDLTIHAAMPGWNLNWWSLARP</sequence>
<feature type="signal peptide" evidence="4">
    <location>
        <begin position="1"/>
        <end position="25"/>
    </location>
</feature>
<proteinExistence type="predicted"/>
<dbReference type="Pfam" id="PF14200">
    <property type="entry name" value="RicinB_lectin_2"/>
    <property type="match status" value="2"/>
</dbReference>
<dbReference type="EMBL" id="CP011371">
    <property type="protein sequence ID" value="AKJ27336.1"/>
    <property type="molecule type" value="Genomic_DNA"/>
</dbReference>
<reference evidence="6 7" key="1">
    <citation type="submission" date="2015-05" db="EMBL/GenBank/DDBJ databases">
        <authorList>
            <person name="Tang B."/>
            <person name="Yu Y."/>
        </authorList>
    </citation>
    <scope>NUCLEOTIDE SEQUENCE [LARGE SCALE GENOMIC DNA]</scope>
    <source>
        <strain evidence="6 7">DSM 7029</strain>
    </source>
</reference>
<dbReference type="GO" id="GO:0009986">
    <property type="term" value="C:cell surface"/>
    <property type="evidence" value="ECO:0007669"/>
    <property type="project" value="TreeGrafter"/>
</dbReference>
<dbReference type="SMART" id="SM00458">
    <property type="entry name" value="RICIN"/>
    <property type="match status" value="1"/>
</dbReference>
<dbReference type="Pfam" id="PF03422">
    <property type="entry name" value="CBM_6"/>
    <property type="match status" value="1"/>
</dbReference>
<evidence type="ECO:0000313" key="7">
    <source>
        <dbReference type="Proteomes" id="UP000035352"/>
    </source>
</evidence>
<organism evidence="6 7">
    <name type="scientific">Caldimonas brevitalea</name>
    <dbReference type="NCBI Taxonomy" id="413882"/>
    <lineage>
        <taxon>Bacteria</taxon>
        <taxon>Pseudomonadati</taxon>
        <taxon>Pseudomonadota</taxon>
        <taxon>Betaproteobacteria</taxon>
        <taxon>Burkholderiales</taxon>
        <taxon>Sphaerotilaceae</taxon>
        <taxon>Caldimonas</taxon>
    </lineage>
</organism>
<dbReference type="SUPFAM" id="SSF50370">
    <property type="entry name" value="Ricin B-like lectins"/>
    <property type="match status" value="1"/>
</dbReference>
<dbReference type="STRING" id="413882.AAW51_0645"/>
<dbReference type="GO" id="GO:0030246">
    <property type="term" value="F:carbohydrate binding"/>
    <property type="evidence" value="ECO:0007669"/>
    <property type="project" value="InterPro"/>
</dbReference>
<dbReference type="GO" id="GO:0008422">
    <property type="term" value="F:beta-glucosidase activity"/>
    <property type="evidence" value="ECO:0007669"/>
    <property type="project" value="TreeGrafter"/>
</dbReference>
<dbReference type="CDD" id="cd00161">
    <property type="entry name" value="beta-trefoil_Ricin-like"/>
    <property type="match status" value="1"/>
</dbReference>
<feature type="chain" id="PRO_5005183749" description="CBM6 domain-containing protein" evidence="4">
    <location>
        <begin position="26"/>
        <end position="733"/>
    </location>
</feature>
<dbReference type="SMART" id="SM00606">
    <property type="entry name" value="CBD_IV"/>
    <property type="match status" value="1"/>
</dbReference>
<dbReference type="InterPro" id="IPR050386">
    <property type="entry name" value="Glycosyl_hydrolase_5"/>
</dbReference>
<gene>
    <name evidence="6" type="ORF">AAW51_0645</name>
</gene>
<dbReference type="PROSITE" id="PS51257">
    <property type="entry name" value="PROKAR_LIPOPROTEIN"/>
    <property type="match status" value="1"/>
</dbReference>
<dbReference type="InterPro" id="IPR008979">
    <property type="entry name" value="Galactose-bd-like_sf"/>
</dbReference>
<name>A0A0G3BIZ6_9BURK</name>
<keyword evidence="3" id="KW-0326">Glycosidase</keyword>
<dbReference type="PANTHER" id="PTHR31297:SF13">
    <property type="entry name" value="PUTATIVE-RELATED"/>
    <property type="match status" value="1"/>
</dbReference>
<evidence type="ECO:0000256" key="3">
    <source>
        <dbReference type="ARBA" id="ARBA00023295"/>
    </source>
</evidence>
<dbReference type="AlphaFoldDB" id="A0A0G3BIZ6"/>
<dbReference type="GO" id="GO:0005576">
    <property type="term" value="C:extracellular region"/>
    <property type="evidence" value="ECO:0007669"/>
    <property type="project" value="TreeGrafter"/>
</dbReference>
<keyword evidence="2" id="KW-0378">Hydrolase</keyword>
<evidence type="ECO:0000313" key="6">
    <source>
        <dbReference type="EMBL" id="AKJ27336.1"/>
    </source>
</evidence>
<dbReference type="SUPFAM" id="SSF51445">
    <property type="entry name" value="(Trans)glycosidases"/>
    <property type="match status" value="1"/>
</dbReference>
<keyword evidence="7" id="KW-1185">Reference proteome</keyword>
<keyword evidence="1 4" id="KW-0732">Signal</keyword>
<dbReference type="InterPro" id="IPR000772">
    <property type="entry name" value="Ricin_B_lectin"/>
</dbReference>
<feature type="domain" description="CBM6" evidence="5">
    <location>
        <begin position="612"/>
        <end position="731"/>
    </location>
</feature>
<dbReference type="InterPro" id="IPR005084">
    <property type="entry name" value="CBM6"/>
</dbReference>
<dbReference type="Gene3D" id="2.60.120.260">
    <property type="entry name" value="Galactose-binding domain-like"/>
    <property type="match status" value="1"/>
</dbReference>
<dbReference type="RefSeq" id="WP_053013291.1">
    <property type="nucleotide sequence ID" value="NZ_CP011371.1"/>
</dbReference>
<dbReference type="InterPro" id="IPR017853">
    <property type="entry name" value="GH"/>
</dbReference>